<evidence type="ECO:0000313" key="1">
    <source>
        <dbReference type="EMBL" id="GAA5497578.1"/>
    </source>
</evidence>
<accession>A0ABP9V4T4</accession>
<reference evidence="1 2" key="1">
    <citation type="submission" date="2024-02" db="EMBL/GenBank/DDBJ databases">
        <title>Rubritalea halochordaticola NBRC 107102.</title>
        <authorList>
            <person name="Ichikawa N."/>
            <person name="Katano-Makiyama Y."/>
            <person name="Hidaka K."/>
        </authorList>
    </citation>
    <scope>NUCLEOTIDE SEQUENCE [LARGE SCALE GENOMIC DNA]</scope>
    <source>
        <strain evidence="1 2">NBRC 107102</strain>
    </source>
</reference>
<sequence>MMTKINKRDISAGPRIAEHSFHIELLASAVRKLA</sequence>
<dbReference type="EMBL" id="BAABRL010000017">
    <property type="protein sequence ID" value="GAA5497578.1"/>
    <property type="molecule type" value="Genomic_DNA"/>
</dbReference>
<name>A0ABP9V4T4_9BACT</name>
<dbReference type="Proteomes" id="UP001424741">
    <property type="component" value="Unassembled WGS sequence"/>
</dbReference>
<protein>
    <submittedName>
        <fullName evidence="1">Uncharacterized protein</fullName>
    </submittedName>
</protein>
<organism evidence="1 2">
    <name type="scientific">Rubritalea halochordaticola</name>
    <dbReference type="NCBI Taxonomy" id="714537"/>
    <lineage>
        <taxon>Bacteria</taxon>
        <taxon>Pseudomonadati</taxon>
        <taxon>Verrucomicrobiota</taxon>
        <taxon>Verrucomicrobiia</taxon>
        <taxon>Verrucomicrobiales</taxon>
        <taxon>Rubritaleaceae</taxon>
        <taxon>Rubritalea</taxon>
    </lineage>
</organism>
<gene>
    <name evidence="1" type="ORF">Rhal01_03774</name>
</gene>
<keyword evidence="2" id="KW-1185">Reference proteome</keyword>
<proteinExistence type="predicted"/>
<comment type="caution">
    <text evidence="1">The sequence shown here is derived from an EMBL/GenBank/DDBJ whole genome shotgun (WGS) entry which is preliminary data.</text>
</comment>
<evidence type="ECO:0000313" key="2">
    <source>
        <dbReference type="Proteomes" id="UP001424741"/>
    </source>
</evidence>